<name>A0A1I5LUC6_9PSEU</name>
<evidence type="ECO:0000313" key="2">
    <source>
        <dbReference type="Proteomes" id="UP000198727"/>
    </source>
</evidence>
<organism evidence="1 2">
    <name type="scientific">Amycolatopsis arida</name>
    <dbReference type="NCBI Taxonomy" id="587909"/>
    <lineage>
        <taxon>Bacteria</taxon>
        <taxon>Bacillati</taxon>
        <taxon>Actinomycetota</taxon>
        <taxon>Actinomycetes</taxon>
        <taxon>Pseudonocardiales</taxon>
        <taxon>Pseudonocardiaceae</taxon>
        <taxon>Amycolatopsis</taxon>
    </lineage>
</organism>
<protein>
    <recommendedName>
        <fullName evidence="3">PepSY domain-containing protein</fullName>
    </recommendedName>
</protein>
<evidence type="ECO:0000313" key="1">
    <source>
        <dbReference type="EMBL" id="SFP00959.1"/>
    </source>
</evidence>
<dbReference type="Proteomes" id="UP000198727">
    <property type="component" value="Unassembled WGS sequence"/>
</dbReference>
<dbReference type="RefSeq" id="WP_092527664.1">
    <property type="nucleotide sequence ID" value="NZ_FOWW01000001.1"/>
</dbReference>
<proteinExistence type="predicted"/>
<keyword evidence="2" id="KW-1185">Reference proteome</keyword>
<sequence>MGFLIESYSDGAYEMEISDASGVTLAQIVVNEHEIISAEPESSS</sequence>
<gene>
    <name evidence="1" type="ORF">SAMN05421810_101677</name>
</gene>
<dbReference type="STRING" id="587909.SAMN05421810_101677"/>
<evidence type="ECO:0008006" key="3">
    <source>
        <dbReference type="Google" id="ProtNLM"/>
    </source>
</evidence>
<accession>A0A1I5LUC6</accession>
<dbReference type="AlphaFoldDB" id="A0A1I5LUC6"/>
<reference evidence="2" key="1">
    <citation type="submission" date="2016-10" db="EMBL/GenBank/DDBJ databases">
        <authorList>
            <person name="Varghese N."/>
            <person name="Submissions S."/>
        </authorList>
    </citation>
    <scope>NUCLEOTIDE SEQUENCE [LARGE SCALE GENOMIC DNA]</scope>
    <source>
        <strain evidence="2">CGMCC 4.5579</strain>
    </source>
</reference>
<dbReference type="EMBL" id="FOWW01000001">
    <property type="protein sequence ID" value="SFP00959.1"/>
    <property type="molecule type" value="Genomic_DNA"/>
</dbReference>